<dbReference type="AlphaFoldDB" id="A0AB34NWZ7"/>
<gene>
    <name evidence="2" type="ORF">HMPREF5175_01912</name>
</gene>
<accession>A0AB34NWZ7</accession>
<evidence type="ECO:0000313" key="2">
    <source>
        <dbReference type="EMBL" id="KFL96399.1"/>
    </source>
</evidence>
<proteinExistence type="predicted"/>
<sequence>MALISNFDKYPSVYKNASNQLNKNKEAVRKTFKLSKYIFIVFVVNSLEDDIKDLFISHLDNLKLWLIFIWLIFILLFYFLRCSYLIGNIISISMDINTKVSSLVDKCIDHGLFVKNYTLLYSTIKLFYGLVL</sequence>
<name>A0AB34NWZ7_LACGS</name>
<dbReference type="EMBL" id="KN050677">
    <property type="protein sequence ID" value="KFL96399.1"/>
    <property type="molecule type" value="Genomic_DNA"/>
</dbReference>
<evidence type="ECO:0000313" key="3">
    <source>
        <dbReference type="Proteomes" id="UP000030761"/>
    </source>
</evidence>
<keyword evidence="1" id="KW-0812">Transmembrane</keyword>
<evidence type="ECO:0000256" key="1">
    <source>
        <dbReference type="SAM" id="Phobius"/>
    </source>
</evidence>
<keyword evidence="1" id="KW-1133">Transmembrane helix</keyword>
<organism evidence="2 3">
    <name type="scientific">Lactobacillus gasseri SV-16A-US</name>
    <dbReference type="NCBI Taxonomy" id="575604"/>
    <lineage>
        <taxon>Bacteria</taxon>
        <taxon>Bacillati</taxon>
        <taxon>Bacillota</taxon>
        <taxon>Bacilli</taxon>
        <taxon>Lactobacillales</taxon>
        <taxon>Lactobacillaceae</taxon>
        <taxon>Lactobacillus</taxon>
    </lineage>
</organism>
<dbReference type="Proteomes" id="UP000030761">
    <property type="component" value="Unassembled WGS sequence"/>
</dbReference>
<keyword evidence="1" id="KW-0472">Membrane</keyword>
<feature type="transmembrane region" description="Helical" evidence="1">
    <location>
        <begin position="62"/>
        <end position="80"/>
    </location>
</feature>
<protein>
    <submittedName>
        <fullName evidence="2">Uncharacterized protein</fullName>
    </submittedName>
</protein>
<reference evidence="2 3" key="1">
    <citation type="submission" date="2010-03" db="EMBL/GenBank/DDBJ databases">
        <title>The Genome Sequence of Lactobacillus gasseri strain SV-16A-US.</title>
        <authorList>
            <consortium name="The Broad Institute Genome Sequencing Platform"/>
            <person name="Ward D."/>
            <person name="Earl A."/>
            <person name="Feldgarden M."/>
            <person name="Gevers D."/>
            <person name="Young S.K."/>
            <person name="Zeng Q."/>
            <person name="Koehrsen M."/>
            <person name="Alvarado L."/>
            <person name="Berlin A."/>
            <person name="Bochicchio J."/>
            <person name="Borenstein D."/>
            <person name="Chapman S.B."/>
            <person name="Chen Z."/>
            <person name="Engels R."/>
            <person name="Freedman E."/>
            <person name="Gellesch M."/>
            <person name="Goldberg J."/>
            <person name="Griggs A."/>
            <person name="Gujja S."/>
            <person name="Heilman E."/>
            <person name="Heiman D."/>
            <person name="Hepburn T."/>
            <person name="Howarth C."/>
            <person name="Jen D."/>
            <person name="Larson L."/>
            <person name="Mehta T."/>
            <person name="Park D."/>
            <person name="Pearson M."/>
            <person name="Roberts A."/>
            <person name="Saif S."/>
            <person name="Shea T."/>
            <person name="Shenoy N."/>
            <person name="Sisk P."/>
            <person name="Stolte C."/>
            <person name="Sykes S."/>
            <person name="Thomson T."/>
            <person name="Walk T."/>
            <person name="White J."/>
            <person name="Yandava C."/>
            <person name="Liu Y."/>
            <person name="Xu Q."/>
            <person name="Haas B."/>
            <person name="Nusbaum C."/>
            <person name="Birren B."/>
        </authorList>
    </citation>
    <scope>NUCLEOTIDE SEQUENCE [LARGE SCALE GENOMIC DNA]</scope>
    <source>
        <strain evidence="2 3">SV-16A-US</strain>
    </source>
</reference>